<dbReference type="PANTHER" id="PTHR47933:SF23">
    <property type="entry name" value="OS02G0468500 PROTEIN"/>
    <property type="match status" value="1"/>
</dbReference>
<dbReference type="NCBIfam" id="TIGR00756">
    <property type="entry name" value="PPR"/>
    <property type="match status" value="7"/>
</dbReference>
<feature type="repeat" description="PPR" evidence="3">
    <location>
        <begin position="282"/>
        <end position="316"/>
    </location>
</feature>
<dbReference type="Pfam" id="PF13041">
    <property type="entry name" value="PPR_2"/>
    <property type="match status" value="2"/>
</dbReference>
<feature type="repeat" description="PPR" evidence="3">
    <location>
        <begin position="317"/>
        <end position="352"/>
    </location>
</feature>
<dbReference type="SUPFAM" id="SSF81901">
    <property type="entry name" value="HCP-like"/>
    <property type="match status" value="1"/>
</dbReference>
<dbReference type="InterPro" id="IPR011990">
    <property type="entry name" value="TPR-like_helical_dom_sf"/>
</dbReference>
<dbReference type="EMBL" id="CAMAPE010000045">
    <property type="protein sequence ID" value="CAH9104252.1"/>
    <property type="molecule type" value="Genomic_DNA"/>
</dbReference>
<dbReference type="Proteomes" id="UP001152484">
    <property type="component" value="Unassembled WGS sequence"/>
</dbReference>
<evidence type="ECO:0000313" key="5">
    <source>
        <dbReference type="Proteomes" id="UP001152484"/>
    </source>
</evidence>
<reference evidence="4" key="1">
    <citation type="submission" date="2022-07" db="EMBL/GenBank/DDBJ databases">
        <authorList>
            <person name="Macas J."/>
            <person name="Novak P."/>
            <person name="Neumann P."/>
        </authorList>
    </citation>
    <scope>NUCLEOTIDE SEQUENCE</scope>
</reference>
<name>A0A9P0ZIG0_CUSEU</name>
<dbReference type="InterPro" id="IPR051240">
    <property type="entry name" value="Mito_RNA-Proc/Resp"/>
</dbReference>
<feature type="repeat" description="PPR" evidence="3">
    <location>
        <begin position="423"/>
        <end position="457"/>
    </location>
</feature>
<dbReference type="Pfam" id="PF12854">
    <property type="entry name" value="PPR_1"/>
    <property type="match status" value="2"/>
</dbReference>
<organism evidence="4 5">
    <name type="scientific">Cuscuta europaea</name>
    <name type="common">European dodder</name>
    <dbReference type="NCBI Taxonomy" id="41803"/>
    <lineage>
        <taxon>Eukaryota</taxon>
        <taxon>Viridiplantae</taxon>
        <taxon>Streptophyta</taxon>
        <taxon>Embryophyta</taxon>
        <taxon>Tracheophyta</taxon>
        <taxon>Spermatophyta</taxon>
        <taxon>Magnoliopsida</taxon>
        <taxon>eudicotyledons</taxon>
        <taxon>Gunneridae</taxon>
        <taxon>Pentapetalae</taxon>
        <taxon>asterids</taxon>
        <taxon>lamiids</taxon>
        <taxon>Solanales</taxon>
        <taxon>Convolvulaceae</taxon>
        <taxon>Cuscuteae</taxon>
        <taxon>Cuscuta</taxon>
        <taxon>Cuscuta subgen. Cuscuta</taxon>
    </lineage>
</organism>
<feature type="repeat" description="PPR" evidence="3">
    <location>
        <begin position="246"/>
        <end position="280"/>
    </location>
</feature>
<dbReference type="InterPro" id="IPR002885">
    <property type="entry name" value="PPR_rpt"/>
</dbReference>
<evidence type="ECO:0000256" key="1">
    <source>
        <dbReference type="ARBA" id="ARBA00007626"/>
    </source>
</evidence>
<protein>
    <recommendedName>
        <fullName evidence="6">Pentatricopeptide repeat-containing protein</fullName>
    </recommendedName>
</protein>
<dbReference type="AlphaFoldDB" id="A0A9P0ZIG0"/>
<evidence type="ECO:0000313" key="4">
    <source>
        <dbReference type="EMBL" id="CAH9104252.1"/>
    </source>
</evidence>
<keyword evidence="5" id="KW-1185">Reference proteome</keyword>
<comment type="caution">
    <text evidence="4">The sequence shown here is derived from an EMBL/GenBank/DDBJ whole genome shotgun (WGS) entry which is preliminary data.</text>
</comment>
<dbReference type="GO" id="GO:0003729">
    <property type="term" value="F:mRNA binding"/>
    <property type="evidence" value="ECO:0007669"/>
    <property type="project" value="TreeGrafter"/>
</dbReference>
<gene>
    <name evidence="4" type="ORF">CEURO_LOCUS16478</name>
</gene>
<keyword evidence="2" id="KW-0677">Repeat</keyword>
<evidence type="ECO:0000256" key="3">
    <source>
        <dbReference type="PROSITE-ProRule" id="PRU00708"/>
    </source>
</evidence>
<dbReference type="PANTHER" id="PTHR47933">
    <property type="entry name" value="PENTATRICOPEPTIDE REPEAT-CONTAINING PROTEIN 1, MITOCHONDRIAL"/>
    <property type="match status" value="1"/>
</dbReference>
<feature type="repeat" description="PPR" evidence="3">
    <location>
        <begin position="353"/>
        <end position="387"/>
    </location>
</feature>
<dbReference type="PROSITE" id="PS51375">
    <property type="entry name" value="PPR"/>
    <property type="match status" value="6"/>
</dbReference>
<feature type="repeat" description="PPR" evidence="3">
    <location>
        <begin position="210"/>
        <end position="244"/>
    </location>
</feature>
<evidence type="ECO:0008006" key="6">
    <source>
        <dbReference type="Google" id="ProtNLM"/>
    </source>
</evidence>
<dbReference type="Gene3D" id="1.25.40.10">
    <property type="entry name" value="Tetratricopeptide repeat domain"/>
    <property type="match status" value="4"/>
</dbReference>
<proteinExistence type="inferred from homology"/>
<dbReference type="Pfam" id="PF01535">
    <property type="entry name" value="PPR"/>
    <property type="match status" value="1"/>
</dbReference>
<sequence length="523" mass="60098">MIINSKSIWFLFKELHMNQMKGLTFKERCFYSLSVFQNLETTSKKASVSSIQTSSNTNEPPKIKKQKFISHEVAIRLIKREKDPQHALEIFNMVSDQRGFNHNNSTYAIILHKFASCKRFEMVHAVLHQMSYETCKFHEGIFINLMKHFSKFSLHEKVLEMFNFIEPIVRQKPSLKAVSTCLNLLVEANEIDIAKEFLIHAQEKLHFEPNTCIFNILVKHHCRNADLEAAFEVVKEMRKLGVSYPNLITYSTLLDGLCRCGRLQEAIDLFEEMVSKDQIVPDALTYNILIKWVSQGGDVDKGRRILDFMRKNGCQPNAINYTTLMHVYCEQGRLEESETLFSEMMVCFGNKADTVSYTVFINCLCKSGRVDEAIKVLGKMNENSCMSDDVAVKVILTALCSDRRHDEALYLLQRLSKEGVYLNKECYRIVLNVLCHEGELDKAMELLGMMLGKGFWPHHGTSNELLARFCKAGKVIDAAISLFGLVNVGFKPDPHTWGLLIDLNCRERRLLPAFQLLDELCYQ</sequence>
<comment type="similarity">
    <text evidence="1">Belongs to the PPR family. P subfamily.</text>
</comment>
<accession>A0A9P0ZIG0</accession>
<evidence type="ECO:0000256" key="2">
    <source>
        <dbReference type="ARBA" id="ARBA00022737"/>
    </source>
</evidence>
<dbReference type="OrthoDB" id="185373at2759"/>